<dbReference type="InterPro" id="IPR020846">
    <property type="entry name" value="MFS_dom"/>
</dbReference>
<dbReference type="Proteomes" id="UP000095658">
    <property type="component" value="Unassembled WGS sequence"/>
</dbReference>
<dbReference type="PROSITE" id="PS50850">
    <property type="entry name" value="MFS"/>
    <property type="match status" value="1"/>
</dbReference>
<feature type="transmembrane region" description="Helical" evidence="6">
    <location>
        <begin position="140"/>
        <end position="161"/>
    </location>
</feature>
<feature type="transmembrane region" description="Helical" evidence="6">
    <location>
        <begin position="12"/>
        <end position="37"/>
    </location>
</feature>
<dbReference type="PROSITE" id="PS00216">
    <property type="entry name" value="SUGAR_TRANSPORT_1"/>
    <property type="match status" value="1"/>
</dbReference>
<feature type="domain" description="Major facilitator superfamily (MFS) profile" evidence="7">
    <location>
        <begin position="12"/>
        <end position="463"/>
    </location>
</feature>
<evidence type="ECO:0000256" key="6">
    <source>
        <dbReference type="SAM" id="Phobius"/>
    </source>
</evidence>
<dbReference type="InterPro" id="IPR005829">
    <property type="entry name" value="Sugar_transporter_CS"/>
</dbReference>
<keyword evidence="5 6" id="KW-0472">Membrane</keyword>
<comment type="subcellular location">
    <subcellularLocation>
        <location evidence="1">Cell membrane</location>
        <topology evidence="1">Multi-pass membrane protein</topology>
    </subcellularLocation>
</comment>
<feature type="transmembrane region" description="Helical" evidence="6">
    <location>
        <begin position="356"/>
        <end position="377"/>
    </location>
</feature>
<feature type="transmembrane region" description="Helical" evidence="6">
    <location>
        <begin position="227"/>
        <end position="245"/>
    </location>
</feature>
<dbReference type="Pfam" id="PF07690">
    <property type="entry name" value="MFS_1"/>
    <property type="match status" value="1"/>
</dbReference>
<dbReference type="STRING" id="1714016.BA724_05695"/>
<evidence type="ECO:0000313" key="8">
    <source>
        <dbReference type="EMBL" id="OES44768.1"/>
    </source>
</evidence>
<dbReference type="Gene3D" id="1.20.1720.10">
    <property type="entry name" value="Multidrug resistance protein D"/>
    <property type="match status" value="1"/>
</dbReference>
<gene>
    <name evidence="8" type="ORF">BA724_05695</name>
</gene>
<dbReference type="GO" id="GO:0005886">
    <property type="term" value="C:plasma membrane"/>
    <property type="evidence" value="ECO:0007669"/>
    <property type="project" value="UniProtKB-SubCell"/>
</dbReference>
<dbReference type="PRINTS" id="PR01036">
    <property type="entry name" value="TCRTETB"/>
</dbReference>
<comment type="caution">
    <text evidence="8">The sequence shown here is derived from an EMBL/GenBank/DDBJ whole genome shotgun (WGS) entry which is preliminary data.</text>
</comment>
<name>A0A1E7DQ12_9BACI</name>
<dbReference type="InterPro" id="IPR036259">
    <property type="entry name" value="MFS_trans_sf"/>
</dbReference>
<feature type="transmembrane region" description="Helical" evidence="6">
    <location>
        <begin position="265"/>
        <end position="291"/>
    </location>
</feature>
<protein>
    <recommendedName>
        <fullName evidence="7">Major facilitator superfamily (MFS) profile domain-containing protein</fullName>
    </recommendedName>
</protein>
<dbReference type="PANTHER" id="PTHR42718:SF9">
    <property type="entry name" value="MAJOR FACILITATOR SUPERFAMILY MULTIDRUG TRANSPORTER MFSC"/>
    <property type="match status" value="1"/>
</dbReference>
<evidence type="ECO:0000256" key="2">
    <source>
        <dbReference type="ARBA" id="ARBA00022448"/>
    </source>
</evidence>
<feature type="transmembrane region" description="Helical" evidence="6">
    <location>
        <begin position="77"/>
        <end position="96"/>
    </location>
</feature>
<dbReference type="Gene3D" id="1.20.1250.20">
    <property type="entry name" value="MFS general substrate transporter like domains"/>
    <property type="match status" value="1"/>
</dbReference>
<evidence type="ECO:0000313" key="9">
    <source>
        <dbReference type="Proteomes" id="UP000095658"/>
    </source>
</evidence>
<feature type="transmembrane region" description="Helical" evidence="6">
    <location>
        <begin position="167"/>
        <end position="187"/>
    </location>
</feature>
<dbReference type="PANTHER" id="PTHR42718">
    <property type="entry name" value="MAJOR FACILITATOR SUPERFAMILY MULTIDRUG TRANSPORTER MFSC"/>
    <property type="match status" value="1"/>
</dbReference>
<evidence type="ECO:0000259" key="7">
    <source>
        <dbReference type="PROSITE" id="PS50850"/>
    </source>
</evidence>
<accession>A0A1E7DQ12</accession>
<feature type="transmembrane region" description="Helical" evidence="6">
    <location>
        <begin position="199"/>
        <end position="221"/>
    </location>
</feature>
<evidence type="ECO:0000256" key="1">
    <source>
        <dbReference type="ARBA" id="ARBA00004651"/>
    </source>
</evidence>
<reference evidence="8 9" key="1">
    <citation type="submission" date="2016-06" db="EMBL/GenBank/DDBJ databases">
        <title>Domibacillus iocasae genome sequencing.</title>
        <authorList>
            <person name="Verma A."/>
            <person name="Pal Y."/>
            <person name="Ojha A.K."/>
            <person name="Krishnamurthi S."/>
        </authorList>
    </citation>
    <scope>NUCLEOTIDE SEQUENCE [LARGE SCALE GENOMIC DNA]</scope>
    <source>
        <strain evidence="8 9">DSM 29979</strain>
    </source>
</reference>
<keyword evidence="9" id="KW-1185">Reference proteome</keyword>
<feature type="transmembrane region" description="Helical" evidence="6">
    <location>
        <begin position="442"/>
        <end position="459"/>
    </location>
</feature>
<feature type="transmembrane region" description="Helical" evidence="6">
    <location>
        <begin position="330"/>
        <end position="350"/>
    </location>
</feature>
<keyword evidence="3 6" id="KW-0812">Transmembrane</keyword>
<proteinExistence type="predicted"/>
<feature type="transmembrane region" description="Helical" evidence="6">
    <location>
        <begin position="49"/>
        <end position="70"/>
    </location>
</feature>
<dbReference type="RefSeq" id="WP_069938391.1">
    <property type="nucleotide sequence ID" value="NZ_MAMP01000021.1"/>
</dbReference>
<sequence length="473" mass="51396">MCKAETLKKHAVLFAILIGAFSLVLTNSAFNILLLTITQMYGVTTTSGSWTITLYLLAMTVTMPLTGFIVDRLGRKNAYLCGLSLYGFFSLIGALFYQSFFILLLVRFMHGVAGGLMIPLSLVLLFHFYGKEVRGKVTGVWGLLLTIAPAVGPTVGGIIIQYGDFKYLFWINVPFALLALFLCWKQIQFDRPVNKKRLYTQSVALMMFGVGGLGLGVQLMSNPTFPLWAKSAVMFGSILALIAFIQKEKVQEEPLIRIGLLKNPVYAVSIILSAVQASVMFGVIFVFPLLLQDVFHLSPSVTGALFLPTAVCTSLFVWIGGSLIDSGTSLHFIAVGIGLIGFSVLLLALVSKEVSLLVLVALMAVRGIGIGLSNMTVTTVGLSALNDSDLHEGSALANTIKRLASSVTVMILTVYYDLRWQAVHQLGENADRAKWLALKEECILLGCVMLAMMPLALFLNKTKVDVGVIDDSK</sequence>
<keyword evidence="2" id="KW-0813">Transport</keyword>
<keyword evidence="4 6" id="KW-1133">Transmembrane helix</keyword>
<feature type="transmembrane region" description="Helical" evidence="6">
    <location>
        <begin position="108"/>
        <end position="128"/>
    </location>
</feature>
<evidence type="ECO:0000256" key="4">
    <source>
        <dbReference type="ARBA" id="ARBA00022989"/>
    </source>
</evidence>
<dbReference type="AlphaFoldDB" id="A0A1E7DQ12"/>
<feature type="transmembrane region" description="Helical" evidence="6">
    <location>
        <begin position="297"/>
        <end position="318"/>
    </location>
</feature>
<organism evidence="8 9">
    <name type="scientific">Domibacillus iocasae</name>
    <dbReference type="NCBI Taxonomy" id="1714016"/>
    <lineage>
        <taxon>Bacteria</taxon>
        <taxon>Bacillati</taxon>
        <taxon>Bacillota</taxon>
        <taxon>Bacilli</taxon>
        <taxon>Bacillales</taxon>
        <taxon>Bacillaceae</taxon>
        <taxon>Domibacillus</taxon>
    </lineage>
</organism>
<evidence type="ECO:0000256" key="5">
    <source>
        <dbReference type="ARBA" id="ARBA00023136"/>
    </source>
</evidence>
<dbReference type="GO" id="GO:0022857">
    <property type="term" value="F:transmembrane transporter activity"/>
    <property type="evidence" value="ECO:0007669"/>
    <property type="project" value="InterPro"/>
</dbReference>
<dbReference type="InterPro" id="IPR011701">
    <property type="entry name" value="MFS"/>
</dbReference>
<dbReference type="OrthoDB" id="102502at2"/>
<dbReference type="SUPFAM" id="SSF103473">
    <property type="entry name" value="MFS general substrate transporter"/>
    <property type="match status" value="1"/>
</dbReference>
<evidence type="ECO:0000256" key="3">
    <source>
        <dbReference type="ARBA" id="ARBA00022692"/>
    </source>
</evidence>
<dbReference type="EMBL" id="MAMP01000021">
    <property type="protein sequence ID" value="OES44768.1"/>
    <property type="molecule type" value="Genomic_DNA"/>
</dbReference>